<accession>A0AAV8XEZ0</accession>
<evidence type="ECO:0000256" key="5">
    <source>
        <dbReference type="PROSITE-ProRule" id="PRU00042"/>
    </source>
</evidence>
<keyword evidence="3 5" id="KW-0863">Zinc-finger</keyword>
<gene>
    <name evidence="7" type="ORF">NQ318_005957</name>
</gene>
<dbReference type="PANTHER" id="PTHR24379:SF121">
    <property type="entry name" value="C2H2-TYPE DOMAIN-CONTAINING PROTEIN"/>
    <property type="match status" value="1"/>
</dbReference>
<name>A0AAV8XEZ0_9CUCU</name>
<feature type="domain" description="C2H2-type" evidence="6">
    <location>
        <begin position="79"/>
        <end position="106"/>
    </location>
</feature>
<dbReference type="InterPro" id="IPR013087">
    <property type="entry name" value="Znf_C2H2_type"/>
</dbReference>
<keyword evidence="2" id="KW-0677">Repeat</keyword>
<evidence type="ECO:0000256" key="2">
    <source>
        <dbReference type="ARBA" id="ARBA00022737"/>
    </source>
</evidence>
<dbReference type="EMBL" id="JAPWTK010000672">
    <property type="protein sequence ID" value="KAJ8937191.1"/>
    <property type="molecule type" value="Genomic_DNA"/>
</dbReference>
<dbReference type="PANTHER" id="PTHR24379">
    <property type="entry name" value="KRAB AND ZINC FINGER DOMAIN-CONTAINING"/>
    <property type="match status" value="1"/>
</dbReference>
<dbReference type="Gene3D" id="3.30.160.60">
    <property type="entry name" value="Classic Zinc Finger"/>
    <property type="match status" value="2"/>
</dbReference>
<dbReference type="PROSITE" id="PS50157">
    <property type="entry name" value="ZINC_FINGER_C2H2_2"/>
    <property type="match status" value="1"/>
</dbReference>
<evidence type="ECO:0000313" key="7">
    <source>
        <dbReference type="EMBL" id="KAJ8937191.1"/>
    </source>
</evidence>
<keyword evidence="4" id="KW-0862">Zinc</keyword>
<dbReference type="InterPro" id="IPR036236">
    <property type="entry name" value="Znf_C2H2_sf"/>
</dbReference>
<dbReference type="GO" id="GO:0008270">
    <property type="term" value="F:zinc ion binding"/>
    <property type="evidence" value="ECO:0007669"/>
    <property type="project" value="UniProtKB-KW"/>
</dbReference>
<organism evidence="7 8">
    <name type="scientific">Aromia moschata</name>
    <dbReference type="NCBI Taxonomy" id="1265417"/>
    <lineage>
        <taxon>Eukaryota</taxon>
        <taxon>Metazoa</taxon>
        <taxon>Ecdysozoa</taxon>
        <taxon>Arthropoda</taxon>
        <taxon>Hexapoda</taxon>
        <taxon>Insecta</taxon>
        <taxon>Pterygota</taxon>
        <taxon>Neoptera</taxon>
        <taxon>Endopterygota</taxon>
        <taxon>Coleoptera</taxon>
        <taxon>Polyphaga</taxon>
        <taxon>Cucujiformia</taxon>
        <taxon>Chrysomeloidea</taxon>
        <taxon>Cerambycidae</taxon>
        <taxon>Cerambycinae</taxon>
        <taxon>Callichromatini</taxon>
        <taxon>Aromia</taxon>
    </lineage>
</organism>
<keyword evidence="1" id="KW-0479">Metal-binding</keyword>
<comment type="caution">
    <text evidence="7">The sequence shown here is derived from an EMBL/GenBank/DDBJ whole genome shotgun (WGS) entry which is preliminary data.</text>
</comment>
<evidence type="ECO:0000256" key="4">
    <source>
        <dbReference type="ARBA" id="ARBA00022833"/>
    </source>
</evidence>
<protein>
    <recommendedName>
        <fullName evidence="6">C2H2-type domain-containing protein</fullName>
    </recommendedName>
</protein>
<evidence type="ECO:0000259" key="6">
    <source>
        <dbReference type="PROSITE" id="PS50157"/>
    </source>
</evidence>
<proteinExistence type="predicted"/>
<dbReference type="SUPFAM" id="SSF57667">
    <property type="entry name" value="beta-beta-alpha zinc fingers"/>
    <property type="match status" value="2"/>
</dbReference>
<dbReference type="SMART" id="SM00355">
    <property type="entry name" value="ZnF_C2H2"/>
    <property type="match status" value="3"/>
</dbReference>
<dbReference type="Proteomes" id="UP001162162">
    <property type="component" value="Unassembled WGS sequence"/>
</dbReference>
<evidence type="ECO:0000256" key="3">
    <source>
        <dbReference type="ARBA" id="ARBA00022771"/>
    </source>
</evidence>
<keyword evidence="8" id="KW-1185">Reference proteome</keyword>
<sequence>MKSYVDEPYNPETNYVFIKSNSAQNACEIEMDCPKGLKLIEGVADTRYYCKFYPSVTKRERDLSKHVPIHQTSLETRIYDCSFCSYNTKRKSDLTKHMLIHKDASEITTYQCALCPYIAKQKSYIIKHMLIHKDASEVTTYNCNFCSYKTKFKKMFTQAHVDS</sequence>
<dbReference type="AlphaFoldDB" id="A0AAV8XEZ0"/>
<evidence type="ECO:0000256" key="1">
    <source>
        <dbReference type="ARBA" id="ARBA00022723"/>
    </source>
</evidence>
<dbReference type="Pfam" id="PF13909">
    <property type="entry name" value="zf-H2C2_5"/>
    <property type="match status" value="1"/>
</dbReference>
<evidence type="ECO:0000313" key="8">
    <source>
        <dbReference type="Proteomes" id="UP001162162"/>
    </source>
</evidence>
<reference evidence="7" key="1">
    <citation type="journal article" date="2023" name="Insect Mol. Biol.">
        <title>Genome sequencing provides insights into the evolution of gene families encoding plant cell wall-degrading enzymes in longhorned beetles.</title>
        <authorList>
            <person name="Shin N.R."/>
            <person name="Okamura Y."/>
            <person name="Kirsch R."/>
            <person name="Pauchet Y."/>
        </authorList>
    </citation>
    <scope>NUCLEOTIDE SEQUENCE</scope>
    <source>
        <strain evidence="7">AMC_N1</strain>
    </source>
</reference>